<reference evidence="11 12" key="1">
    <citation type="journal article" date="2016" name="Front. Microbiol.">
        <title>Genomic Insight into the Host-Endosymbiont Relationship of Endozoicomonas montiporae CL-33(T) with its Coral Host.</title>
        <authorList>
            <person name="Ding J.-Y."/>
            <person name="Shiu J.-H."/>
            <person name="Chen W.-M."/>
            <person name="Chiang Y.-R."/>
            <person name="Tang S.-L."/>
        </authorList>
    </citation>
    <scope>NUCLEOTIDE SEQUENCE [LARGE SCALE GENOMIC DNA]</scope>
    <source>
        <strain evidence="11 12">CL-33</strain>
    </source>
</reference>
<dbReference type="InterPro" id="IPR036998">
    <property type="entry name" value="Porin_LamB_sf"/>
</dbReference>
<accession>A0A142B985</accession>
<evidence type="ECO:0000256" key="5">
    <source>
        <dbReference type="ARBA" id="ARBA00022692"/>
    </source>
</evidence>
<keyword evidence="10" id="KW-0732">Signal</keyword>
<dbReference type="GO" id="GO:0015288">
    <property type="term" value="F:porin activity"/>
    <property type="evidence" value="ECO:0007669"/>
    <property type="project" value="UniProtKB-KW"/>
</dbReference>
<evidence type="ECO:0000313" key="12">
    <source>
        <dbReference type="Proteomes" id="UP000071065"/>
    </source>
</evidence>
<evidence type="ECO:0000313" key="11">
    <source>
        <dbReference type="EMBL" id="AMO55311.1"/>
    </source>
</evidence>
<name>A0A142B985_9GAMM</name>
<dbReference type="STRING" id="570277.EZMO1_1113"/>
<evidence type="ECO:0000256" key="8">
    <source>
        <dbReference type="ARBA" id="ARBA00023136"/>
    </source>
</evidence>
<dbReference type="CDD" id="cd01346">
    <property type="entry name" value="Maltoporin-like"/>
    <property type="match status" value="1"/>
</dbReference>
<evidence type="ECO:0000256" key="4">
    <source>
        <dbReference type="ARBA" id="ARBA00022452"/>
    </source>
</evidence>
<dbReference type="SUPFAM" id="SSF56935">
    <property type="entry name" value="Porins"/>
    <property type="match status" value="1"/>
</dbReference>
<dbReference type="EMBL" id="CP013251">
    <property type="protein sequence ID" value="AMO55311.1"/>
    <property type="molecule type" value="Genomic_DNA"/>
</dbReference>
<dbReference type="PANTHER" id="PTHR38762:SF1">
    <property type="entry name" value="CRYPTIC OUTER MEMBRANE PORIN BGLH-RELATED"/>
    <property type="match status" value="1"/>
</dbReference>
<organism evidence="11 12">
    <name type="scientific">Endozoicomonas montiporae CL-33</name>
    <dbReference type="NCBI Taxonomy" id="570277"/>
    <lineage>
        <taxon>Bacteria</taxon>
        <taxon>Pseudomonadati</taxon>
        <taxon>Pseudomonadota</taxon>
        <taxon>Gammaproteobacteria</taxon>
        <taxon>Oceanospirillales</taxon>
        <taxon>Endozoicomonadaceae</taxon>
        <taxon>Endozoicomonas</taxon>
    </lineage>
</organism>
<feature type="signal peptide" evidence="10">
    <location>
        <begin position="1"/>
        <end position="34"/>
    </location>
</feature>
<keyword evidence="3" id="KW-0813">Transport</keyword>
<keyword evidence="7" id="KW-0626">Porin</keyword>
<evidence type="ECO:0000256" key="10">
    <source>
        <dbReference type="SAM" id="SignalP"/>
    </source>
</evidence>
<dbReference type="GO" id="GO:0015774">
    <property type="term" value="P:polysaccharide transport"/>
    <property type="evidence" value="ECO:0007669"/>
    <property type="project" value="TreeGrafter"/>
</dbReference>
<dbReference type="Pfam" id="PF02264">
    <property type="entry name" value="LamB"/>
    <property type="match status" value="1"/>
</dbReference>
<dbReference type="GO" id="GO:0015144">
    <property type="term" value="F:carbohydrate transmembrane transporter activity"/>
    <property type="evidence" value="ECO:0007669"/>
    <property type="project" value="TreeGrafter"/>
</dbReference>
<dbReference type="InterPro" id="IPR050286">
    <property type="entry name" value="G_neg_Bact_CarbUptk_Porin"/>
</dbReference>
<dbReference type="KEGG" id="emp:EZMO1_1113"/>
<gene>
    <name evidence="11" type="primary">lamB1</name>
    <name evidence="11" type="ORF">EZMO1_1113</name>
</gene>
<dbReference type="Gene3D" id="2.40.170.10">
    <property type="entry name" value="Porin, LamB type"/>
    <property type="match status" value="1"/>
</dbReference>
<dbReference type="GO" id="GO:0046930">
    <property type="term" value="C:pore complex"/>
    <property type="evidence" value="ECO:0007669"/>
    <property type="project" value="UniProtKB-KW"/>
</dbReference>
<proteinExistence type="inferred from homology"/>
<dbReference type="Proteomes" id="UP000071065">
    <property type="component" value="Chromosome"/>
</dbReference>
<evidence type="ECO:0000256" key="6">
    <source>
        <dbReference type="ARBA" id="ARBA00023065"/>
    </source>
</evidence>
<dbReference type="RefSeq" id="WP_051789793.1">
    <property type="nucleotide sequence ID" value="NZ_CP013251.1"/>
</dbReference>
<keyword evidence="9" id="KW-0998">Cell outer membrane</keyword>
<dbReference type="PANTHER" id="PTHR38762">
    <property type="entry name" value="CRYPTIC OUTER MEMBRANE PORIN BGLH-RELATED"/>
    <property type="match status" value="1"/>
</dbReference>
<keyword evidence="8" id="KW-0472">Membrane</keyword>
<dbReference type="OrthoDB" id="106611at2"/>
<dbReference type="AlphaFoldDB" id="A0A142B985"/>
<dbReference type="InterPro" id="IPR003192">
    <property type="entry name" value="Porin_LamB"/>
</dbReference>
<dbReference type="NCBIfam" id="NF006860">
    <property type="entry name" value="PRK09360.1"/>
    <property type="match status" value="1"/>
</dbReference>
<dbReference type="GO" id="GO:0009279">
    <property type="term" value="C:cell outer membrane"/>
    <property type="evidence" value="ECO:0007669"/>
    <property type="project" value="UniProtKB-SubCell"/>
</dbReference>
<keyword evidence="6" id="KW-0406">Ion transport</keyword>
<keyword evidence="4" id="KW-1134">Transmembrane beta strand</keyword>
<evidence type="ECO:0000256" key="9">
    <source>
        <dbReference type="ARBA" id="ARBA00023237"/>
    </source>
</evidence>
<dbReference type="PATRIC" id="fig|570277.3.peg.1212"/>
<evidence type="ECO:0000256" key="3">
    <source>
        <dbReference type="ARBA" id="ARBA00022448"/>
    </source>
</evidence>
<evidence type="ECO:0000256" key="2">
    <source>
        <dbReference type="ARBA" id="ARBA00007055"/>
    </source>
</evidence>
<feature type="chain" id="PRO_5007492927" evidence="10">
    <location>
        <begin position="35"/>
        <end position="493"/>
    </location>
</feature>
<keyword evidence="5" id="KW-0812">Transmembrane</keyword>
<evidence type="ECO:0000256" key="1">
    <source>
        <dbReference type="ARBA" id="ARBA00004571"/>
    </source>
</evidence>
<evidence type="ECO:0000256" key="7">
    <source>
        <dbReference type="ARBA" id="ARBA00023114"/>
    </source>
</evidence>
<comment type="subcellular location">
    <subcellularLocation>
        <location evidence="1">Cell outer membrane</location>
        <topology evidence="1">Multi-pass membrane protein</topology>
    </subcellularLocation>
</comment>
<dbReference type="GO" id="GO:0006811">
    <property type="term" value="P:monoatomic ion transport"/>
    <property type="evidence" value="ECO:0007669"/>
    <property type="project" value="UniProtKB-KW"/>
</dbReference>
<comment type="similarity">
    <text evidence="2">Belongs to the porin LamB (TC 1.B.3) family.</text>
</comment>
<sequence length="493" mass="54584">MTQKPSPVTSALRSALCSLGVVSLATVSTPTAFAETMDEKFSSAAERMDLTYYGYARSGVGSSAKGGKQACFQAAGAPVKHRLGNECETFTDQGLQATLATDNGTVFKLNTLIAYKTQQQNEWEQPSKDPNEFALRELNVSAENIFPALPGAKLWAGKKYYQRHDVHQLDWYYWNVSGPGAGIEDIDVGFGKFHLAWIRNETSVVKGTTITGNKLKYDEEKIATNIIDLRLSDLKLSEHFSLELGLEYGKGSPGDKIDNKKFFDRDGFMGTAQLTYAFPMGGFNKFAVQYATDAMTGPGVGEDGRTSQNSKWFSGSKMARVLNFGQIPIIDRLDVTYVIGWTQMDYSKDAQNHMKTPDKMDWFTVGIRPQWKWSELTSTVLDFGFDKVKNGAEFNIAGKSAGATTSPTKQYADSKLYKVTIAQQFHPRFGAWVRPVIRVFATYANWDELKCPAGALECDPSTAGLSGDRKLIKDNFGKATDGMTFGVQMEAWW</sequence>
<protein>
    <submittedName>
        <fullName evidence="11">Maltoporin</fullName>
    </submittedName>
</protein>